<dbReference type="EMBL" id="MH460829">
    <property type="protein sequence ID" value="AXF40779.1"/>
    <property type="molecule type" value="Genomic_DNA"/>
</dbReference>
<keyword evidence="2" id="KW-1185">Reference proteome</keyword>
<dbReference type="Proteomes" id="UP000255697">
    <property type="component" value="Segment"/>
</dbReference>
<gene>
    <name evidence="1" type="ORF">Ac3_218</name>
</gene>
<name>A0A345AV46_9CAUD</name>
<proteinExistence type="predicted"/>
<evidence type="ECO:0000313" key="2">
    <source>
        <dbReference type="Proteomes" id="UP000255697"/>
    </source>
</evidence>
<sequence>MNLYQKLKAIDVTLNQVPSKSSVDEMIDLLKADGRAEKFIKEHDCTGLILVVPGFSFGGRIFFDKHERFDDGDMIRTSIVKSVSSIDSEFTLVETRNSRYLCIG</sequence>
<accession>A0A345AV46</accession>
<organism evidence="1 2">
    <name type="scientific">Acinetobacter phage vB_ApiM_fHyAci03</name>
    <dbReference type="NCBI Taxonomy" id="2269366"/>
    <lineage>
        <taxon>Viruses</taxon>
        <taxon>Duplodnaviria</taxon>
        <taxon>Heunggongvirae</taxon>
        <taxon>Uroviricota</taxon>
        <taxon>Caudoviricetes</taxon>
        <taxon>Pantevenvirales</taxon>
        <taxon>Straboviridae</taxon>
        <taxon>Twarogvirinae</taxon>
        <taxon>Lazarusvirus</taxon>
        <taxon>Lazarusvirus fhyacithree</taxon>
    </lineage>
</organism>
<reference evidence="2" key="1">
    <citation type="submission" date="2018-06" db="EMBL/GenBank/DDBJ databases">
        <title>Whole genome analysis of phage vB_ApiM_fHyAci03 infecting Acinetobacter pittii.</title>
        <authorList>
            <person name="Kiljunen S."/>
            <person name="Wicklund A."/>
            <person name="Skurnik M."/>
        </authorList>
    </citation>
    <scope>NUCLEOTIDE SEQUENCE [LARGE SCALE GENOMIC DNA]</scope>
</reference>
<evidence type="ECO:0000313" key="1">
    <source>
        <dbReference type="EMBL" id="AXF40779.1"/>
    </source>
</evidence>
<protein>
    <submittedName>
        <fullName evidence="1">Uncharacterized protein</fullName>
    </submittedName>
</protein>